<dbReference type="SUPFAM" id="SSF53474">
    <property type="entry name" value="alpha/beta-Hydrolases"/>
    <property type="match status" value="1"/>
</dbReference>
<dbReference type="InterPro" id="IPR016986">
    <property type="entry name" value="UCP031982_abhydr"/>
</dbReference>
<protein>
    <submittedName>
        <fullName evidence="4">Alpha/beta hydrolase</fullName>
    </submittedName>
</protein>
<evidence type="ECO:0000259" key="3">
    <source>
        <dbReference type="Pfam" id="PF12146"/>
    </source>
</evidence>
<dbReference type="PANTHER" id="PTHR22946:SF9">
    <property type="entry name" value="POLYKETIDE TRANSFERASE AF380"/>
    <property type="match status" value="1"/>
</dbReference>
<evidence type="ECO:0000313" key="5">
    <source>
        <dbReference type="Proteomes" id="UP001161094"/>
    </source>
</evidence>
<proteinExistence type="predicted"/>
<feature type="domain" description="Serine aminopeptidase S33" evidence="3">
    <location>
        <begin position="45"/>
        <end position="153"/>
    </location>
</feature>
<evidence type="ECO:0000256" key="2">
    <source>
        <dbReference type="SAM" id="MobiDB-lite"/>
    </source>
</evidence>
<name>A0AA42LQW1_9BURK</name>
<dbReference type="GO" id="GO:0052689">
    <property type="term" value="F:carboxylic ester hydrolase activity"/>
    <property type="evidence" value="ECO:0007669"/>
    <property type="project" value="UniProtKB-ARBA"/>
</dbReference>
<dbReference type="Gene3D" id="3.40.50.1820">
    <property type="entry name" value="alpha/beta hydrolase"/>
    <property type="match status" value="1"/>
</dbReference>
<dbReference type="PIRSF" id="PIRSF031982">
    <property type="entry name" value="UCP031982_abhydr"/>
    <property type="match status" value="1"/>
</dbReference>
<dbReference type="PANTHER" id="PTHR22946">
    <property type="entry name" value="DIENELACTONE HYDROLASE DOMAIN-CONTAINING PROTEIN-RELATED"/>
    <property type="match status" value="1"/>
</dbReference>
<comment type="caution">
    <text evidence="4">The sequence shown here is derived from an EMBL/GenBank/DDBJ whole genome shotgun (WGS) entry which is preliminary data.</text>
</comment>
<feature type="region of interest" description="Disordered" evidence="2">
    <location>
        <begin position="232"/>
        <end position="271"/>
    </location>
</feature>
<evidence type="ECO:0000256" key="1">
    <source>
        <dbReference type="ARBA" id="ARBA00022801"/>
    </source>
</evidence>
<gene>
    <name evidence="4" type="ORF">N5D93_18600</name>
</gene>
<dbReference type="InterPro" id="IPR022742">
    <property type="entry name" value="Hydrolase_4"/>
</dbReference>
<dbReference type="InterPro" id="IPR050261">
    <property type="entry name" value="FrsA_esterase"/>
</dbReference>
<dbReference type="InterPro" id="IPR029058">
    <property type="entry name" value="AB_hydrolase_fold"/>
</dbReference>
<accession>A0AA42LQW1</accession>
<evidence type="ECO:0000313" key="4">
    <source>
        <dbReference type="EMBL" id="MDH0737833.1"/>
    </source>
</evidence>
<reference evidence="4" key="1">
    <citation type="submission" date="2022-09" db="EMBL/GenBank/DDBJ databases">
        <title>Intensive care unit water sources are persistently colonized with multi-drug resistant bacteria and are the site of extensive horizontal gene transfer of antibiotic resistance genes.</title>
        <authorList>
            <person name="Diorio-Toth L."/>
        </authorList>
    </citation>
    <scope>NUCLEOTIDE SEQUENCE</scope>
    <source>
        <strain evidence="4">GD03843</strain>
    </source>
</reference>
<dbReference type="AlphaFoldDB" id="A0AA42LQW1"/>
<dbReference type="EMBL" id="JAOCDZ010000013">
    <property type="protein sequence ID" value="MDH0737833.1"/>
    <property type="molecule type" value="Genomic_DNA"/>
</dbReference>
<feature type="compositionally biased region" description="Low complexity" evidence="2">
    <location>
        <begin position="249"/>
        <end position="259"/>
    </location>
</feature>
<dbReference type="Proteomes" id="UP001161094">
    <property type="component" value="Unassembled WGS sequence"/>
</dbReference>
<dbReference type="Pfam" id="PF12146">
    <property type="entry name" value="Hydrolase_4"/>
    <property type="match status" value="1"/>
</dbReference>
<dbReference type="RefSeq" id="WP_279996114.1">
    <property type="nucleotide sequence ID" value="NZ_JAOCDZ010000013.1"/>
</dbReference>
<organism evidence="4 5">
    <name type="scientific">Achromobacter spanius</name>
    <dbReference type="NCBI Taxonomy" id="217203"/>
    <lineage>
        <taxon>Bacteria</taxon>
        <taxon>Pseudomonadati</taxon>
        <taxon>Pseudomonadota</taxon>
        <taxon>Betaproteobacteria</taxon>
        <taxon>Burkholderiales</taxon>
        <taxon>Alcaligenaceae</taxon>
        <taxon>Achromobacter</taxon>
    </lineage>
</organism>
<sequence>MDMNGPALTGGIWTPCAAPATEIKLGGNTIPGVLNCAVPEGRHPLIVMSHGSAGSFLSHHDTAAALADAGFVVAAINHVGDNAQDRSRQGYLSIFSTRPREIRRVIDYMTTAWPQQARVDAAKIGAFGFSRGAYTVLVLAGAKPDFQAGLAVCQDAPTLPMCRDIASGKIPQQPYVQDARIKAVVIADPLNAFPGNALQAVKIPVQLWASELGGDGVTLAGVEAVRLGLGQVEGGGQDQSQDRDKKQSQDQSQDQTQDQSQDKDQGRGHAPNYQVVAGAGHFAFLAPCPPDQAQADICQDAPGFDRRQFHQAWNARMAAFFKAHISDTVIPPTPTPANR</sequence>
<keyword evidence="1 4" id="KW-0378">Hydrolase</keyword>